<proteinExistence type="predicted"/>
<accession>A0A645JJI1</accession>
<evidence type="ECO:0000313" key="1">
    <source>
        <dbReference type="EMBL" id="MPN63392.1"/>
    </source>
</evidence>
<comment type="caution">
    <text evidence="1">The sequence shown here is derived from an EMBL/GenBank/DDBJ whole genome shotgun (WGS) entry which is preliminary data.</text>
</comment>
<sequence>MTRADIGKADIPAAPIIGLILDFVNKLMNFTNKTPKAVSKTKAKSPSPMIIAVSTVTKSAACIRDAMVMPKRRVTRLTSSFCAVWEREFKTPLSRMRFPNISIPIRDREVGAIRPATTDTPIGKSIFAVLDISLDW</sequence>
<dbReference type="EMBL" id="VSSQ01142743">
    <property type="protein sequence ID" value="MPN63392.1"/>
    <property type="molecule type" value="Genomic_DNA"/>
</dbReference>
<dbReference type="AlphaFoldDB" id="A0A645JJI1"/>
<name>A0A645JJI1_9ZZZZ</name>
<protein>
    <submittedName>
        <fullName evidence="1">Uncharacterized protein</fullName>
    </submittedName>
</protein>
<organism evidence="1">
    <name type="scientific">bioreactor metagenome</name>
    <dbReference type="NCBI Taxonomy" id="1076179"/>
    <lineage>
        <taxon>unclassified sequences</taxon>
        <taxon>metagenomes</taxon>
        <taxon>ecological metagenomes</taxon>
    </lineage>
</organism>
<reference evidence="1" key="1">
    <citation type="submission" date="2019-08" db="EMBL/GenBank/DDBJ databases">
        <authorList>
            <person name="Kucharzyk K."/>
            <person name="Murdoch R.W."/>
            <person name="Higgins S."/>
            <person name="Loffler F."/>
        </authorList>
    </citation>
    <scope>NUCLEOTIDE SEQUENCE</scope>
</reference>
<gene>
    <name evidence="1" type="ORF">SDC9_211150</name>
</gene>